<dbReference type="GO" id="GO:0030170">
    <property type="term" value="F:pyridoxal phosphate binding"/>
    <property type="evidence" value="ECO:0007669"/>
    <property type="project" value="TreeGrafter"/>
</dbReference>
<dbReference type="InterPro" id="IPR011079">
    <property type="entry name" value="Ala_racemase_C"/>
</dbReference>
<accession>A0A0B7MIU4</accession>
<dbReference type="Proteomes" id="UP000046155">
    <property type="component" value="Unassembled WGS sequence"/>
</dbReference>
<comment type="cofactor">
    <cofactor evidence="1 4">
        <name>pyridoxal 5'-phosphate</name>
        <dbReference type="ChEBI" id="CHEBI:597326"/>
    </cofactor>
</comment>
<dbReference type="SUPFAM" id="SSF51419">
    <property type="entry name" value="PLP-binding barrel"/>
    <property type="match status" value="1"/>
</dbReference>
<name>A0A0B7MIU4_9FIRM</name>
<dbReference type="Gene3D" id="3.20.20.10">
    <property type="entry name" value="Alanine racemase"/>
    <property type="match status" value="1"/>
</dbReference>
<evidence type="ECO:0000256" key="3">
    <source>
        <dbReference type="ARBA" id="ARBA00023235"/>
    </source>
</evidence>
<dbReference type="FunFam" id="3.20.20.10:FF:000002">
    <property type="entry name" value="Alanine racemase"/>
    <property type="match status" value="1"/>
</dbReference>
<dbReference type="InterPro" id="IPR009006">
    <property type="entry name" value="Ala_racemase/Decarboxylase_C"/>
</dbReference>
<dbReference type="InterPro" id="IPR029066">
    <property type="entry name" value="PLP-binding_barrel"/>
</dbReference>
<dbReference type="EC" id="5.1.1.1" evidence="7"/>
<feature type="binding site" evidence="5">
    <location>
        <position position="341"/>
    </location>
    <ligand>
        <name>substrate</name>
    </ligand>
</feature>
<dbReference type="Gene3D" id="2.40.37.10">
    <property type="entry name" value="Lyase, Ornithine Decarboxylase, Chain A, domain 1"/>
    <property type="match status" value="1"/>
</dbReference>
<keyword evidence="3 7" id="KW-0413">Isomerase</keyword>
<dbReference type="InterPro" id="IPR001608">
    <property type="entry name" value="Ala_racemase_N"/>
</dbReference>
<dbReference type="GO" id="GO:0005829">
    <property type="term" value="C:cytosol"/>
    <property type="evidence" value="ECO:0007669"/>
    <property type="project" value="TreeGrafter"/>
</dbReference>
<dbReference type="SMART" id="SM01005">
    <property type="entry name" value="Ala_racemase_C"/>
    <property type="match status" value="1"/>
</dbReference>
<evidence type="ECO:0000256" key="1">
    <source>
        <dbReference type="ARBA" id="ARBA00001933"/>
    </source>
</evidence>
<evidence type="ECO:0000313" key="8">
    <source>
        <dbReference type="Proteomes" id="UP000046155"/>
    </source>
</evidence>
<protein>
    <submittedName>
        <fullName evidence="7">Alanine racemase</fullName>
        <ecNumber evidence="7">5.1.1.1</ecNumber>
    </submittedName>
</protein>
<dbReference type="PANTHER" id="PTHR30511:SF0">
    <property type="entry name" value="ALANINE RACEMASE, CATABOLIC-RELATED"/>
    <property type="match status" value="1"/>
</dbReference>
<dbReference type="EMBL" id="CDRZ01000266">
    <property type="protein sequence ID" value="CEO89965.1"/>
    <property type="molecule type" value="Genomic_DNA"/>
</dbReference>
<evidence type="ECO:0000259" key="6">
    <source>
        <dbReference type="SMART" id="SM01005"/>
    </source>
</evidence>
<dbReference type="GO" id="GO:0008784">
    <property type="term" value="F:alanine racemase activity"/>
    <property type="evidence" value="ECO:0007669"/>
    <property type="project" value="UniProtKB-EC"/>
</dbReference>
<sequence>MLDVQESTPCWVDVDLDAVGNNIASVKKFLHSGDVRLMAVVKSNAYGHGLLPVARTAMTRGADALGVTHPNEGIALREEGIDAPVLIFRPLLPGEEEDIVRFGLTASVSTVEQAELLSAAAQKFGLRTPVHLKIETGMGRTGFLPETLKAMANRLFSLPGLEWEGIYTHFASAAIDSSFTRRQFQNFCGIVQDFAIKGIEFPLRHVCNSAAALLYPEMHLDMVRAGTLIYGQLPAGVTSPALDLEDTWSFWTRVIHLQKARSGATIGYGRTHRVRRDTVIAVLPVGYRDGFGLDVQRRPAGLLDLGKVIAKIILGYLGHPVGSPYVSINGTLAPVVGRIGMELSCIDVGNIPDIKVGTPVLVQVRRTVVKDSVPCLYRCQVPSHSNSGPEMQT</sequence>
<feature type="modified residue" description="N6-(pyridoxal phosphate)lysine" evidence="4">
    <location>
        <position position="42"/>
    </location>
</feature>
<dbReference type="PANTHER" id="PTHR30511">
    <property type="entry name" value="ALANINE RACEMASE"/>
    <property type="match status" value="1"/>
</dbReference>
<dbReference type="OrthoDB" id="9813814at2"/>
<dbReference type="CDD" id="cd00430">
    <property type="entry name" value="PLPDE_III_AR"/>
    <property type="match status" value="1"/>
</dbReference>
<organism evidence="7 8">
    <name type="scientific">Syntrophaceticus schinkii</name>
    <dbReference type="NCBI Taxonomy" id="499207"/>
    <lineage>
        <taxon>Bacteria</taxon>
        <taxon>Bacillati</taxon>
        <taxon>Bacillota</taxon>
        <taxon>Clostridia</taxon>
        <taxon>Thermoanaerobacterales</taxon>
        <taxon>Thermoanaerobacterales Family III. Incertae Sedis</taxon>
        <taxon>Syntrophaceticus</taxon>
    </lineage>
</organism>
<evidence type="ECO:0000313" key="7">
    <source>
        <dbReference type="EMBL" id="CEO89965.1"/>
    </source>
</evidence>
<dbReference type="GO" id="GO:0030632">
    <property type="term" value="P:D-alanine biosynthetic process"/>
    <property type="evidence" value="ECO:0007669"/>
    <property type="project" value="TreeGrafter"/>
</dbReference>
<dbReference type="InterPro" id="IPR000821">
    <property type="entry name" value="Ala_racemase"/>
</dbReference>
<dbReference type="PRINTS" id="PR00992">
    <property type="entry name" value="ALARACEMASE"/>
</dbReference>
<dbReference type="InterPro" id="IPR020622">
    <property type="entry name" value="Ala_racemase_pyridoxalP-BS"/>
</dbReference>
<dbReference type="Pfam" id="PF00842">
    <property type="entry name" value="Ala_racemase_C"/>
    <property type="match status" value="1"/>
</dbReference>
<reference evidence="8" key="1">
    <citation type="submission" date="2015-01" db="EMBL/GenBank/DDBJ databases">
        <authorList>
            <person name="Manzoor Shahid"/>
            <person name="Zubair Saima"/>
        </authorList>
    </citation>
    <scope>NUCLEOTIDE SEQUENCE [LARGE SCALE GENOMIC DNA]</scope>
    <source>
        <strain evidence="8">Sp3</strain>
    </source>
</reference>
<keyword evidence="2 4" id="KW-0663">Pyridoxal phosphate</keyword>
<dbReference type="NCBIfam" id="TIGR00492">
    <property type="entry name" value="alr"/>
    <property type="match status" value="1"/>
</dbReference>
<dbReference type="Pfam" id="PF01168">
    <property type="entry name" value="Ala_racemase_N"/>
    <property type="match status" value="1"/>
</dbReference>
<proteinExistence type="predicted"/>
<gene>
    <name evidence="7" type="ORF">SSCH_670024</name>
</gene>
<dbReference type="RefSeq" id="WP_052835644.1">
    <property type="nucleotide sequence ID" value="NZ_CDRZ01000266.1"/>
</dbReference>
<evidence type="ECO:0000256" key="4">
    <source>
        <dbReference type="PIRSR" id="PIRSR600821-50"/>
    </source>
</evidence>
<feature type="domain" description="Alanine racemase C-terminal" evidence="6">
    <location>
        <begin position="247"/>
        <end position="378"/>
    </location>
</feature>
<dbReference type="AlphaFoldDB" id="A0A0B7MIU4"/>
<evidence type="ECO:0000256" key="5">
    <source>
        <dbReference type="PIRSR" id="PIRSR600821-52"/>
    </source>
</evidence>
<evidence type="ECO:0000256" key="2">
    <source>
        <dbReference type="ARBA" id="ARBA00022898"/>
    </source>
</evidence>
<feature type="binding site" evidence="5">
    <location>
        <position position="140"/>
    </location>
    <ligand>
        <name>substrate</name>
    </ligand>
</feature>
<dbReference type="PROSITE" id="PS00395">
    <property type="entry name" value="ALANINE_RACEMASE"/>
    <property type="match status" value="1"/>
</dbReference>
<keyword evidence="8" id="KW-1185">Reference proteome</keyword>
<dbReference type="SUPFAM" id="SSF50621">
    <property type="entry name" value="Alanine racemase C-terminal domain-like"/>
    <property type="match status" value="1"/>
</dbReference>